<evidence type="ECO:0000313" key="2">
    <source>
        <dbReference type="EMBL" id="MBC3214766.1"/>
    </source>
</evidence>
<dbReference type="InterPro" id="IPR053853">
    <property type="entry name" value="FitA-like_RHH"/>
</dbReference>
<dbReference type="GO" id="GO:0006355">
    <property type="term" value="P:regulation of DNA-templated transcription"/>
    <property type="evidence" value="ECO:0007669"/>
    <property type="project" value="InterPro"/>
</dbReference>
<dbReference type="Proteomes" id="UP000659084">
    <property type="component" value="Unassembled WGS sequence"/>
</dbReference>
<evidence type="ECO:0000313" key="3">
    <source>
        <dbReference type="Proteomes" id="UP000659084"/>
    </source>
</evidence>
<organism evidence="2 3">
    <name type="scientific">Serratia fonticola</name>
    <dbReference type="NCBI Taxonomy" id="47917"/>
    <lineage>
        <taxon>Bacteria</taxon>
        <taxon>Pseudomonadati</taxon>
        <taxon>Pseudomonadota</taxon>
        <taxon>Gammaproteobacteria</taxon>
        <taxon>Enterobacterales</taxon>
        <taxon>Yersiniaceae</taxon>
        <taxon>Serratia</taxon>
    </lineage>
</organism>
<dbReference type="AlphaFoldDB" id="A0AAW3WW92"/>
<reference evidence="2" key="1">
    <citation type="submission" date="2020-08" db="EMBL/GenBank/DDBJ databases">
        <title>Food and environmental bacterial isolates.</title>
        <authorList>
            <person name="Richter L."/>
            <person name="Du Plessis E.M."/>
            <person name="Duvenage S."/>
            <person name="Allam M."/>
            <person name="Korsten L."/>
        </authorList>
    </citation>
    <scope>NUCLEOTIDE SEQUENCE</scope>
    <source>
        <strain evidence="2">UPMP2127</strain>
    </source>
</reference>
<accession>A0AAW3WW92</accession>
<sequence>MAKIQARNVDDALYQRIEASAMRHERSLEGEIRIALREYYAPKEVDEAAQRSLREQWQQQTGHRLQWLFDRLIADGYLDKWKRERPAGIADFVRVSRQLHASPGQLMDLIEGRREMTHGMADELAKQFSANSDWLLTGEASPFSVTRLGSSGYSAFFLPADKGAYTFELLRIKQGRHEGTLIILRTRTDTGQTAFGIVTEAFYLRSGMGGGGHAELKAFILFLKTKCGHLAMNTFDFTPPEPDFDFWSVIGHHHPVWFQDADLRSTARWLHQVFNGDDPGDWFAGWSSDLNDIAGTPFGGSAEHDVE</sequence>
<feature type="domain" description="Antitoxin FitA-like ribbon-helix-helix" evidence="1">
    <location>
        <begin position="5"/>
        <end position="38"/>
    </location>
</feature>
<dbReference type="InterPro" id="IPR010985">
    <property type="entry name" value="Ribbon_hlx_hlx"/>
</dbReference>
<name>A0AAW3WW92_SERFO</name>
<protein>
    <recommendedName>
        <fullName evidence="1">Antitoxin FitA-like ribbon-helix-helix domain-containing protein</fullName>
    </recommendedName>
</protein>
<dbReference type="EMBL" id="JACNYO010000028">
    <property type="protein sequence ID" value="MBC3214766.1"/>
    <property type="molecule type" value="Genomic_DNA"/>
</dbReference>
<dbReference type="SUPFAM" id="SSF47598">
    <property type="entry name" value="Ribbon-helix-helix"/>
    <property type="match status" value="1"/>
</dbReference>
<dbReference type="Pfam" id="PF22513">
    <property type="entry name" value="FitA-like_RHH"/>
    <property type="match status" value="1"/>
</dbReference>
<gene>
    <name evidence="2" type="ORF">H8J20_21755</name>
</gene>
<evidence type="ECO:0000259" key="1">
    <source>
        <dbReference type="Pfam" id="PF22513"/>
    </source>
</evidence>
<comment type="caution">
    <text evidence="2">The sequence shown here is derived from an EMBL/GenBank/DDBJ whole genome shotgun (WGS) entry which is preliminary data.</text>
</comment>
<dbReference type="RefSeq" id="WP_179253785.1">
    <property type="nucleotide sequence ID" value="NZ_JACBIV010000032.1"/>
</dbReference>
<proteinExistence type="predicted"/>